<feature type="transmembrane region" description="Helical" evidence="5">
    <location>
        <begin position="277"/>
        <end position="295"/>
    </location>
</feature>
<dbReference type="InterPro" id="IPR036259">
    <property type="entry name" value="MFS_trans_sf"/>
</dbReference>
<evidence type="ECO:0000313" key="7">
    <source>
        <dbReference type="EMBL" id="GAU93299.1"/>
    </source>
</evidence>
<sequence>MDHANDISAPKHADNLGPQFEEILMHLGGNGRYQKYIVFLVLLPMCFASSIMASAWLFITSTPTDHWCRLPLDNLTSSIEKSLLPMDENETSKHAECRMFDLNYTEELEVQGGVLGLVDLVNSSRQRLPTIPCTDGWGFDRYPQSRSLASEFGLVCGKDFLTTLAFILPSLGSVIGIPFGGYLADRFGRKPTYFAALLFFVGVGTIASFIPTYVPFLAVVCIQNIASSPVYTLPYMIGVEILPPDSRSTFAVLLTVLYTMGGVVFTGLAYFVRDWRWLLFSSTSPFLLFSLYWFIMPESPRFLLQTGSYAKAEKWLRIVARVNRKDFGGATEGKFRQLTDAHARLAREDKEHRKPRASYFDFFRTPNMRRKILLLTYLACNVNVVYSGLSFYAPSLGSDPYLSFFLASLIEIPSSIFTQLTADRVGRRTTMVVCFAVTSIACFGTAFLPNNSSSSYAPLLILFMIAKMCITSAFTVQELVVHEICPTVLRGEGVALTNIVGYSISNFGPIIVSQRAHQTAFPMVVFGATSVIGILCALALPETLHMPLPETVAEVENSGKKADKRQI</sequence>
<feature type="transmembrane region" description="Helical" evidence="5">
    <location>
        <begin position="191"/>
        <end position="210"/>
    </location>
</feature>
<dbReference type="SUPFAM" id="SSF103473">
    <property type="entry name" value="MFS general substrate transporter"/>
    <property type="match status" value="1"/>
</dbReference>
<evidence type="ECO:0000256" key="4">
    <source>
        <dbReference type="ARBA" id="ARBA00023136"/>
    </source>
</evidence>
<accession>A0A1D1UUH6</accession>
<dbReference type="EMBL" id="BDGG01000002">
    <property type="protein sequence ID" value="GAU93299.1"/>
    <property type="molecule type" value="Genomic_DNA"/>
</dbReference>
<dbReference type="Gene3D" id="1.20.1250.20">
    <property type="entry name" value="MFS general substrate transporter like domains"/>
    <property type="match status" value="1"/>
</dbReference>
<comment type="subcellular location">
    <subcellularLocation>
        <location evidence="1">Membrane</location>
        <topology evidence="1">Multi-pass membrane protein</topology>
    </subcellularLocation>
</comment>
<feature type="transmembrane region" description="Helical" evidence="5">
    <location>
        <begin position="455"/>
        <end position="476"/>
    </location>
</feature>
<comment type="caution">
    <text evidence="7">The sequence shown here is derived from an EMBL/GenBank/DDBJ whole genome shotgun (WGS) entry which is preliminary data.</text>
</comment>
<feature type="domain" description="Major facilitator superfamily (MFS) profile" evidence="6">
    <location>
        <begin position="105"/>
        <end position="545"/>
    </location>
</feature>
<evidence type="ECO:0000313" key="8">
    <source>
        <dbReference type="Proteomes" id="UP000186922"/>
    </source>
</evidence>
<evidence type="ECO:0000256" key="2">
    <source>
        <dbReference type="ARBA" id="ARBA00022692"/>
    </source>
</evidence>
<dbReference type="GO" id="GO:0022857">
    <property type="term" value="F:transmembrane transporter activity"/>
    <property type="evidence" value="ECO:0007669"/>
    <property type="project" value="InterPro"/>
</dbReference>
<evidence type="ECO:0000259" key="6">
    <source>
        <dbReference type="PROSITE" id="PS50850"/>
    </source>
</evidence>
<keyword evidence="4 5" id="KW-0472">Membrane</keyword>
<keyword evidence="8" id="KW-1185">Reference proteome</keyword>
<dbReference type="PANTHER" id="PTHR24064">
    <property type="entry name" value="SOLUTE CARRIER FAMILY 22 MEMBER"/>
    <property type="match status" value="1"/>
</dbReference>
<dbReference type="OrthoDB" id="5296287at2759"/>
<feature type="transmembrane region" description="Helical" evidence="5">
    <location>
        <begin position="372"/>
        <end position="394"/>
    </location>
</feature>
<gene>
    <name evidence="7" type="primary">RvY_05262-1</name>
    <name evidence="7" type="synonym">RvY_05262.1</name>
    <name evidence="7" type="ORF">RvY_05262</name>
</gene>
<dbReference type="Pfam" id="PF00083">
    <property type="entry name" value="Sugar_tr"/>
    <property type="match status" value="1"/>
</dbReference>
<evidence type="ECO:0000256" key="1">
    <source>
        <dbReference type="ARBA" id="ARBA00004141"/>
    </source>
</evidence>
<feature type="transmembrane region" description="Helical" evidence="5">
    <location>
        <begin position="36"/>
        <end position="59"/>
    </location>
</feature>
<reference evidence="7 8" key="1">
    <citation type="journal article" date="2016" name="Nat. Commun.">
        <title>Extremotolerant tardigrade genome and improved radiotolerance of human cultured cells by tardigrade-unique protein.</title>
        <authorList>
            <person name="Hashimoto T."/>
            <person name="Horikawa D.D."/>
            <person name="Saito Y."/>
            <person name="Kuwahara H."/>
            <person name="Kozuka-Hata H."/>
            <person name="Shin-I T."/>
            <person name="Minakuchi Y."/>
            <person name="Ohishi K."/>
            <person name="Motoyama A."/>
            <person name="Aizu T."/>
            <person name="Enomoto A."/>
            <person name="Kondo K."/>
            <person name="Tanaka S."/>
            <person name="Hara Y."/>
            <person name="Koshikawa S."/>
            <person name="Sagara H."/>
            <person name="Miura T."/>
            <person name="Yokobori S."/>
            <person name="Miyagawa K."/>
            <person name="Suzuki Y."/>
            <person name="Kubo T."/>
            <person name="Oyama M."/>
            <person name="Kohara Y."/>
            <person name="Fujiyama A."/>
            <person name="Arakawa K."/>
            <person name="Katayama T."/>
            <person name="Toyoda A."/>
            <person name="Kunieda T."/>
        </authorList>
    </citation>
    <scope>NUCLEOTIDE SEQUENCE [LARGE SCALE GENOMIC DNA]</scope>
    <source>
        <strain evidence="7 8">YOKOZUNA-1</strain>
    </source>
</reference>
<dbReference type="InterPro" id="IPR020846">
    <property type="entry name" value="MFS_dom"/>
</dbReference>
<dbReference type="PROSITE" id="PS00216">
    <property type="entry name" value="SUGAR_TRANSPORT_1"/>
    <property type="match status" value="1"/>
</dbReference>
<dbReference type="GO" id="GO:0016020">
    <property type="term" value="C:membrane"/>
    <property type="evidence" value="ECO:0007669"/>
    <property type="project" value="UniProtKB-SubCell"/>
</dbReference>
<feature type="transmembrane region" description="Helical" evidence="5">
    <location>
        <begin position="249"/>
        <end position="271"/>
    </location>
</feature>
<protein>
    <recommendedName>
        <fullName evidence="6">Major facilitator superfamily (MFS) profile domain-containing protein</fullName>
    </recommendedName>
</protein>
<dbReference type="Proteomes" id="UP000186922">
    <property type="component" value="Unassembled WGS sequence"/>
</dbReference>
<feature type="transmembrane region" description="Helical" evidence="5">
    <location>
        <begin position="160"/>
        <end position="184"/>
    </location>
</feature>
<keyword evidence="2 5" id="KW-0812">Transmembrane</keyword>
<evidence type="ECO:0000256" key="3">
    <source>
        <dbReference type="ARBA" id="ARBA00022989"/>
    </source>
</evidence>
<evidence type="ECO:0000256" key="5">
    <source>
        <dbReference type="SAM" id="Phobius"/>
    </source>
</evidence>
<organism evidence="7 8">
    <name type="scientific">Ramazzottius varieornatus</name>
    <name type="common">Water bear</name>
    <name type="synonym">Tardigrade</name>
    <dbReference type="NCBI Taxonomy" id="947166"/>
    <lineage>
        <taxon>Eukaryota</taxon>
        <taxon>Metazoa</taxon>
        <taxon>Ecdysozoa</taxon>
        <taxon>Tardigrada</taxon>
        <taxon>Eutardigrada</taxon>
        <taxon>Parachela</taxon>
        <taxon>Hypsibioidea</taxon>
        <taxon>Ramazzottiidae</taxon>
        <taxon>Ramazzottius</taxon>
    </lineage>
</organism>
<keyword evidence="3 5" id="KW-1133">Transmembrane helix</keyword>
<dbReference type="AlphaFoldDB" id="A0A1D1UUH6"/>
<dbReference type="PROSITE" id="PS50850">
    <property type="entry name" value="MFS"/>
    <property type="match status" value="1"/>
</dbReference>
<proteinExistence type="predicted"/>
<dbReference type="InterPro" id="IPR005829">
    <property type="entry name" value="Sugar_transporter_CS"/>
</dbReference>
<dbReference type="STRING" id="947166.A0A1D1UUH6"/>
<name>A0A1D1UUH6_RAMVA</name>
<dbReference type="InterPro" id="IPR005828">
    <property type="entry name" value="MFS_sugar_transport-like"/>
</dbReference>
<feature type="transmembrane region" description="Helical" evidence="5">
    <location>
        <begin position="430"/>
        <end position="449"/>
    </location>
</feature>
<feature type="transmembrane region" description="Helical" evidence="5">
    <location>
        <begin position="520"/>
        <end position="540"/>
    </location>
</feature>